<dbReference type="AlphaFoldDB" id="A0A0C2SH30"/>
<accession>A0A0C2SH30</accession>
<gene>
    <name evidence="1" type="ORF">M378DRAFT_165797</name>
</gene>
<evidence type="ECO:0000313" key="2">
    <source>
        <dbReference type="Proteomes" id="UP000054549"/>
    </source>
</evidence>
<dbReference type="InParanoid" id="A0A0C2SH30"/>
<evidence type="ECO:0000313" key="1">
    <source>
        <dbReference type="EMBL" id="KIL62425.1"/>
    </source>
</evidence>
<keyword evidence="2" id="KW-1185">Reference proteome</keyword>
<name>A0A0C2SH30_AMAMK</name>
<protein>
    <submittedName>
        <fullName evidence="1">Uncharacterized protein</fullName>
    </submittedName>
</protein>
<dbReference type="Proteomes" id="UP000054549">
    <property type="component" value="Unassembled WGS sequence"/>
</dbReference>
<organism evidence="1 2">
    <name type="scientific">Amanita muscaria (strain Koide BX008)</name>
    <dbReference type="NCBI Taxonomy" id="946122"/>
    <lineage>
        <taxon>Eukaryota</taxon>
        <taxon>Fungi</taxon>
        <taxon>Dikarya</taxon>
        <taxon>Basidiomycota</taxon>
        <taxon>Agaricomycotina</taxon>
        <taxon>Agaricomycetes</taxon>
        <taxon>Agaricomycetidae</taxon>
        <taxon>Agaricales</taxon>
        <taxon>Pluteineae</taxon>
        <taxon>Amanitaceae</taxon>
        <taxon>Amanita</taxon>
    </lineage>
</organism>
<dbReference type="EMBL" id="KN818271">
    <property type="protein sequence ID" value="KIL62425.1"/>
    <property type="molecule type" value="Genomic_DNA"/>
</dbReference>
<reference evidence="1 2" key="1">
    <citation type="submission" date="2014-04" db="EMBL/GenBank/DDBJ databases">
        <title>Evolutionary Origins and Diversification of the Mycorrhizal Mutualists.</title>
        <authorList>
            <consortium name="DOE Joint Genome Institute"/>
            <consortium name="Mycorrhizal Genomics Consortium"/>
            <person name="Kohler A."/>
            <person name="Kuo A."/>
            <person name="Nagy L.G."/>
            <person name="Floudas D."/>
            <person name="Copeland A."/>
            <person name="Barry K.W."/>
            <person name="Cichocki N."/>
            <person name="Veneault-Fourrey C."/>
            <person name="LaButti K."/>
            <person name="Lindquist E.A."/>
            <person name="Lipzen A."/>
            <person name="Lundell T."/>
            <person name="Morin E."/>
            <person name="Murat C."/>
            <person name="Riley R."/>
            <person name="Ohm R."/>
            <person name="Sun H."/>
            <person name="Tunlid A."/>
            <person name="Henrissat B."/>
            <person name="Grigoriev I.V."/>
            <person name="Hibbett D.S."/>
            <person name="Martin F."/>
        </authorList>
    </citation>
    <scope>NUCLEOTIDE SEQUENCE [LARGE SCALE GENOMIC DNA]</scope>
    <source>
        <strain evidence="1 2">Koide BX008</strain>
    </source>
</reference>
<proteinExistence type="predicted"/>
<dbReference type="HOGENOM" id="CLU_3031895_0_0_1"/>
<sequence>MWQRILTQRLSRTLPQFCVIAANRIPHFASNSESCSDCDVVSTSSYCQAPLLASA</sequence>